<evidence type="ECO:0000313" key="4">
    <source>
        <dbReference type="EMBL" id="AMO69204.1"/>
    </source>
</evidence>
<name>A0A127M7I1_9GAMM</name>
<dbReference type="PANTHER" id="PTHR37423:SF2">
    <property type="entry name" value="MEMBRANE-BOUND LYTIC MUREIN TRANSGLYCOSYLASE C"/>
    <property type="match status" value="1"/>
</dbReference>
<dbReference type="SUPFAM" id="SSF53955">
    <property type="entry name" value="Lysozyme-like"/>
    <property type="match status" value="1"/>
</dbReference>
<reference evidence="4 5" key="1">
    <citation type="submission" date="2015-12" db="EMBL/GenBank/DDBJ databases">
        <authorList>
            <person name="Shamseldin A."/>
            <person name="Moawad H."/>
            <person name="Abd El-Rahim W.M."/>
            <person name="Sadowsky M.J."/>
        </authorList>
    </citation>
    <scope>NUCLEOTIDE SEQUENCE [LARGE SCALE GENOMIC DNA]</scope>
    <source>
        <strain evidence="4 5">SM2</strain>
    </source>
</reference>
<evidence type="ECO:0000259" key="3">
    <source>
        <dbReference type="Pfam" id="PF01464"/>
    </source>
</evidence>
<dbReference type="InterPro" id="IPR023346">
    <property type="entry name" value="Lysozyme-like_dom_sf"/>
</dbReference>
<dbReference type="RefSeq" id="WP_008248603.1">
    <property type="nucleotide sequence ID" value="NZ_CP014544.1"/>
</dbReference>
<dbReference type="Pfam" id="PF01464">
    <property type="entry name" value="SLT"/>
    <property type="match status" value="1"/>
</dbReference>
<keyword evidence="2" id="KW-0732">Signal</keyword>
<evidence type="ECO:0000313" key="5">
    <source>
        <dbReference type="Proteomes" id="UP000074119"/>
    </source>
</evidence>
<organism evidence="4 5">
    <name type="scientific">Zhongshania aliphaticivorans</name>
    <dbReference type="NCBI Taxonomy" id="1470434"/>
    <lineage>
        <taxon>Bacteria</taxon>
        <taxon>Pseudomonadati</taxon>
        <taxon>Pseudomonadota</taxon>
        <taxon>Gammaproteobacteria</taxon>
        <taxon>Cellvibrionales</taxon>
        <taxon>Spongiibacteraceae</taxon>
        <taxon>Zhongshania</taxon>
    </lineage>
</organism>
<feature type="signal peptide" evidence="2">
    <location>
        <begin position="1"/>
        <end position="24"/>
    </location>
</feature>
<comment type="similarity">
    <text evidence="1">Belongs to the transglycosylase Slt family.</text>
</comment>
<evidence type="ECO:0000256" key="2">
    <source>
        <dbReference type="SAM" id="SignalP"/>
    </source>
</evidence>
<feature type="domain" description="Transglycosylase SLT" evidence="3">
    <location>
        <begin position="84"/>
        <end position="181"/>
    </location>
</feature>
<dbReference type="PANTHER" id="PTHR37423">
    <property type="entry name" value="SOLUBLE LYTIC MUREIN TRANSGLYCOSYLASE-RELATED"/>
    <property type="match status" value="1"/>
</dbReference>
<evidence type="ECO:0000256" key="1">
    <source>
        <dbReference type="ARBA" id="ARBA00007734"/>
    </source>
</evidence>
<protein>
    <recommendedName>
        <fullName evidence="3">Transglycosylase SLT domain-containing protein</fullName>
    </recommendedName>
</protein>
<dbReference type="CDD" id="cd00254">
    <property type="entry name" value="LT-like"/>
    <property type="match status" value="1"/>
</dbReference>
<dbReference type="AlphaFoldDB" id="A0A127M7I1"/>
<dbReference type="EMBL" id="CP014544">
    <property type="protein sequence ID" value="AMO69204.1"/>
    <property type="molecule type" value="Genomic_DNA"/>
</dbReference>
<accession>A0A127M7I1</accession>
<dbReference type="Proteomes" id="UP000074119">
    <property type="component" value="Chromosome"/>
</dbReference>
<gene>
    <name evidence="4" type="ORF">AZF00_13215</name>
</gene>
<proteinExistence type="inferred from homology"/>
<dbReference type="Gene3D" id="1.10.530.10">
    <property type="match status" value="1"/>
</dbReference>
<dbReference type="STRING" id="1470434.AZF00_13215"/>
<dbReference type="KEGG" id="zal:AZF00_13215"/>
<feature type="chain" id="PRO_5007275117" description="Transglycosylase SLT domain-containing protein" evidence="2">
    <location>
        <begin position="25"/>
        <end position="205"/>
    </location>
</feature>
<sequence length="205" mass="23317">MPVRLTAKIAVLLSCLWVSQYSFAESSYSLRGPIEASLAYETVIRTPSFNDHNDGHMWIAEMSKMTRHYVRDPAQRLRILALAHKHALGNQLPPGLVLAIIETESSFNSRATSRVGARGLMQVMPFWRDVLGHSSDNLYQTETNIRYGCKIFKRYLDREDGNVSRALARYNGSVGTLKYANKVIKKWRRFDATLPLDSDLVLAQR</sequence>
<dbReference type="InterPro" id="IPR008258">
    <property type="entry name" value="Transglycosylase_SLT_dom_1"/>
</dbReference>